<evidence type="ECO:0000313" key="3">
    <source>
        <dbReference type="EMBL" id="MZP29388.1"/>
    </source>
</evidence>
<dbReference type="SMART" id="SM00642">
    <property type="entry name" value="Aamy"/>
    <property type="match status" value="1"/>
</dbReference>
<gene>
    <name evidence="3" type="ORF">GTO91_06680</name>
</gene>
<dbReference type="AlphaFoldDB" id="A0A845L6L4"/>
<protein>
    <recommendedName>
        <fullName evidence="2">Glycosyl hydrolase family 13 catalytic domain-containing protein</fullName>
    </recommendedName>
</protein>
<comment type="caution">
    <text evidence="3">The sequence shown here is derived from an EMBL/GenBank/DDBJ whole genome shotgun (WGS) entry which is preliminary data.</text>
</comment>
<dbReference type="OrthoDB" id="9805159at2"/>
<dbReference type="PANTHER" id="PTHR10357:SF205">
    <property type="entry name" value="O-GLYCOSYL HYDROLASE FAMILY 13"/>
    <property type="match status" value="1"/>
</dbReference>
<dbReference type="PANTHER" id="PTHR10357">
    <property type="entry name" value="ALPHA-AMYLASE FAMILY MEMBER"/>
    <property type="match status" value="1"/>
</dbReference>
<dbReference type="Gene3D" id="3.20.20.80">
    <property type="entry name" value="Glycosidases"/>
    <property type="match status" value="2"/>
</dbReference>
<organism evidence="3 4">
    <name type="scientific">Heliomicrobium undosum</name>
    <dbReference type="NCBI Taxonomy" id="121734"/>
    <lineage>
        <taxon>Bacteria</taxon>
        <taxon>Bacillati</taxon>
        <taxon>Bacillota</taxon>
        <taxon>Clostridia</taxon>
        <taxon>Eubacteriales</taxon>
        <taxon>Heliobacteriaceae</taxon>
        <taxon>Heliomicrobium</taxon>
    </lineage>
</organism>
<dbReference type="GO" id="GO:0009313">
    <property type="term" value="P:oligosaccharide catabolic process"/>
    <property type="evidence" value="ECO:0007669"/>
    <property type="project" value="TreeGrafter"/>
</dbReference>
<dbReference type="Proteomes" id="UP000463470">
    <property type="component" value="Unassembled WGS sequence"/>
</dbReference>
<dbReference type="Pfam" id="PF00128">
    <property type="entry name" value="Alpha-amylase"/>
    <property type="match status" value="1"/>
</dbReference>
<evidence type="ECO:0000313" key="4">
    <source>
        <dbReference type="Proteomes" id="UP000463470"/>
    </source>
</evidence>
<dbReference type="SUPFAM" id="SSF51445">
    <property type="entry name" value="(Trans)glycosidases"/>
    <property type="match status" value="1"/>
</dbReference>
<sequence length="523" mass="59795">MGRPKWFTSAIIYQIYPRVYGMTDRQFGTLRDIQRDLPRIKSLGVNTLYLLPIHPITRKYRKGLSGSPYAIRDYLSVAPELAETEGNPYADEATGPHTATCRSTATDWSTATDQEEAVLAERAKRQFRELVDEAHANGLRVLLDFVGNHCAPDNILLDPANPPEKGGYHPEWFLWDDDSRPIPPSSDWWDTADLNYGIPVEGKPNARRLVYDNDENRRAMWAFMAGVLEYWVREFDIDGYRCDFAHWVPLDFWREAIPRVKAIKAEVVFIAEAYERMADLLSAGFDGIYAFELYNQLKSLHEDVRHNDPYYEVQYIRNKIEWERGAYLPGHRMIRYTENHDEPRTVVTYGGVERSKPPVLLALTLPGVPMVYAGQENGAAFRPPLFEGNFEANFRPIDFSANRTLASWYRHVLAIRSAKAFLHGDEIRFIAVSSRKATAFLRRKGDAMAIVVINFNAESPGERLEFEVPPEVMEACAAGGGQLIDLLEEGPPIRLDPYPAQNRRVALFLKPLQSLILEVREER</sequence>
<dbReference type="EMBL" id="WXEY01000005">
    <property type="protein sequence ID" value="MZP29388.1"/>
    <property type="molecule type" value="Genomic_DNA"/>
</dbReference>
<keyword evidence="4" id="KW-1185">Reference proteome</keyword>
<proteinExistence type="predicted"/>
<feature type="region of interest" description="Disordered" evidence="1">
    <location>
        <begin position="89"/>
        <end position="108"/>
    </location>
</feature>
<dbReference type="InterPro" id="IPR017853">
    <property type="entry name" value="GH"/>
</dbReference>
<evidence type="ECO:0000256" key="1">
    <source>
        <dbReference type="SAM" id="MobiDB-lite"/>
    </source>
</evidence>
<dbReference type="RefSeq" id="WP_161256745.1">
    <property type="nucleotide sequence ID" value="NZ_WXEY01000005.1"/>
</dbReference>
<reference evidence="3 4" key="1">
    <citation type="submission" date="2020-01" db="EMBL/GenBank/DDBJ databases">
        <title>Whole-genome sequence of Heliobacterium undosum DSM 13378.</title>
        <authorList>
            <person name="Kyndt J.A."/>
            <person name="Meyer T.E."/>
        </authorList>
    </citation>
    <scope>NUCLEOTIDE SEQUENCE [LARGE SCALE GENOMIC DNA]</scope>
    <source>
        <strain evidence="3 4">DSM 13378</strain>
    </source>
</reference>
<feature type="domain" description="Glycosyl hydrolase family 13 catalytic" evidence="2">
    <location>
        <begin position="14"/>
        <end position="416"/>
    </location>
</feature>
<accession>A0A845L6L4</accession>
<dbReference type="GO" id="GO:0004556">
    <property type="term" value="F:alpha-amylase activity"/>
    <property type="evidence" value="ECO:0007669"/>
    <property type="project" value="TreeGrafter"/>
</dbReference>
<name>A0A845L6L4_9FIRM</name>
<dbReference type="CDD" id="cd11313">
    <property type="entry name" value="AmyAc_arch_bac_AmyA"/>
    <property type="match status" value="1"/>
</dbReference>
<dbReference type="InterPro" id="IPR006047">
    <property type="entry name" value="GH13_cat_dom"/>
</dbReference>
<evidence type="ECO:0000259" key="2">
    <source>
        <dbReference type="SMART" id="SM00642"/>
    </source>
</evidence>